<dbReference type="RefSeq" id="WP_048832409.1">
    <property type="nucleotide sequence ID" value="NZ_JBIRHZ010000018.1"/>
</dbReference>
<organism evidence="1 2">
    <name type="scientific">Streptomyces varsoviensis</name>
    <dbReference type="NCBI Taxonomy" id="67373"/>
    <lineage>
        <taxon>Bacteria</taxon>
        <taxon>Bacillati</taxon>
        <taxon>Actinomycetota</taxon>
        <taxon>Actinomycetes</taxon>
        <taxon>Kitasatosporales</taxon>
        <taxon>Streptomycetaceae</taxon>
        <taxon>Streptomyces</taxon>
    </lineage>
</organism>
<sequence>MSSPVFVYDTGMLIALDRREKSAHILHTVLTEEGHPPVVPLPVLAQAWRPGRWTPLTRAVPQCVVFGTRTAALPACGPCQAGHTADDAKRAGHLLATASIPQEKRPDAVDALLVVVAARHPSAVIVTSDPHDIVAYRDALTAPPDDGVRVLPAPDIPAFLAGKRVLR</sequence>
<evidence type="ECO:0000313" key="2">
    <source>
        <dbReference type="Proteomes" id="UP000037020"/>
    </source>
</evidence>
<comment type="caution">
    <text evidence="1">The sequence shown here is derived from an EMBL/GenBank/DDBJ whole genome shotgun (WGS) entry which is preliminary data.</text>
</comment>
<reference evidence="1 2" key="1">
    <citation type="submission" date="2015-07" db="EMBL/GenBank/DDBJ databases">
        <authorList>
            <person name="Ju K.-S."/>
            <person name="Doroghazi J.R."/>
            <person name="Metcalf W.W."/>
        </authorList>
    </citation>
    <scope>NUCLEOTIDE SEQUENCE [LARGE SCALE GENOMIC DNA]</scope>
    <source>
        <strain evidence="1 2">NRRL B-3589</strain>
    </source>
</reference>
<dbReference type="Proteomes" id="UP000037020">
    <property type="component" value="Unassembled WGS sequence"/>
</dbReference>
<protein>
    <recommendedName>
        <fullName evidence="3">PIN domain-containing protein</fullName>
    </recommendedName>
</protein>
<evidence type="ECO:0000313" key="1">
    <source>
        <dbReference type="EMBL" id="KOG51795.1"/>
    </source>
</evidence>
<dbReference type="EMBL" id="LGUT01004384">
    <property type="protein sequence ID" value="KOG51795.1"/>
    <property type="molecule type" value="Genomic_DNA"/>
</dbReference>
<evidence type="ECO:0008006" key="3">
    <source>
        <dbReference type="Google" id="ProtNLM"/>
    </source>
</evidence>
<proteinExistence type="predicted"/>
<name>A0ABR5ISA0_9ACTN</name>
<accession>A0ABR5ISA0</accession>
<gene>
    <name evidence="1" type="ORF">ADK38_44555</name>
</gene>
<keyword evidence="2" id="KW-1185">Reference proteome</keyword>